<reference evidence="1 2" key="1">
    <citation type="submission" date="2024-06" db="EMBL/GenBank/DDBJ databases">
        <title>The Natural Products Discovery Center: Release of the First 8490 Sequenced Strains for Exploring Actinobacteria Biosynthetic Diversity.</title>
        <authorList>
            <person name="Kalkreuter E."/>
            <person name="Kautsar S.A."/>
            <person name="Yang D."/>
            <person name="Bader C.D."/>
            <person name="Teijaro C.N."/>
            <person name="Fluegel L."/>
            <person name="Davis C.M."/>
            <person name="Simpson J.R."/>
            <person name="Lauterbach L."/>
            <person name="Steele A.D."/>
            <person name="Gui C."/>
            <person name="Meng S."/>
            <person name="Li G."/>
            <person name="Viehrig K."/>
            <person name="Ye F."/>
            <person name="Su P."/>
            <person name="Kiefer A.F."/>
            <person name="Nichols A."/>
            <person name="Cepeda A.J."/>
            <person name="Yan W."/>
            <person name="Fan B."/>
            <person name="Jiang Y."/>
            <person name="Adhikari A."/>
            <person name="Zheng C.-J."/>
            <person name="Schuster L."/>
            <person name="Cowan T.M."/>
            <person name="Smanski M.J."/>
            <person name="Chevrette M.G."/>
            <person name="De Carvalho L.P.S."/>
            <person name="Shen B."/>
        </authorList>
    </citation>
    <scope>NUCLEOTIDE SEQUENCE [LARGE SCALE GENOMIC DNA]</scope>
    <source>
        <strain evidence="1 2">NPDC006434</strain>
    </source>
</reference>
<gene>
    <name evidence="1" type="ORF">ABZZ21_35925</name>
</gene>
<name>A0ABV2V7P6_9ACTN</name>
<dbReference type="InterPro" id="IPR016024">
    <property type="entry name" value="ARM-type_fold"/>
</dbReference>
<dbReference type="Pfam" id="PF13646">
    <property type="entry name" value="HEAT_2"/>
    <property type="match status" value="1"/>
</dbReference>
<dbReference type="Gene3D" id="1.25.10.10">
    <property type="entry name" value="Leucine-rich Repeat Variant"/>
    <property type="match status" value="2"/>
</dbReference>
<dbReference type="RefSeq" id="WP_355402639.1">
    <property type="nucleotide sequence ID" value="NZ_JBEXPZ010000059.1"/>
</dbReference>
<evidence type="ECO:0000313" key="1">
    <source>
        <dbReference type="EMBL" id="MET9849842.1"/>
    </source>
</evidence>
<accession>A0ABV2V7P6</accession>
<dbReference type="SUPFAM" id="SSF48371">
    <property type="entry name" value="ARM repeat"/>
    <property type="match status" value="1"/>
</dbReference>
<proteinExistence type="predicted"/>
<dbReference type="Proteomes" id="UP001550210">
    <property type="component" value="Unassembled WGS sequence"/>
</dbReference>
<sequence>MLTGIDDVDWASMGHAYTDSATDVPDLLWGLASEDPARRDIALDGLYGAVHHQGDVYDSTVACIPFLFELASMPGLPDRAAIVRLLCSVAGGRNPDPAELDAPFEDERENAAYVQLYFDAWAGVRERADAFLTLLGDPDPEVRAAAAEALGEVHPHPERVLDALCGRLPVERDPRALRALVGAIGELAGAHPEQLGDAAEPVLREMVLSGGADHELRLAALVQLARCAPRALPAHSVRIALDTLRSAYERKASAARAAEPARERPRTDTMVSYLRDLEATHYALADSDATPDLLLELHHALGDRSDLRFPLLLGQLGSADWGQRMAAIRMAGALMTGWRIPDDEPLVALAGQLREPELRLNKAALLELQYLAPVARVVADDVVAFVEDWWESGRTESMDGLRWLDTAIGRAMEVLALQGDDRALNALKSVLSRLDPPEETERWLTAYGPEAGAELGPVLHERLTDLDPDDRGVTRRRLLDGLGILRHRPSLPLVIAALRDSGDDAATGRHALKALARYGTAATEAAPLLRERVSDATARDPDRTEAAAALWAVTGDAEAVLPALRAGLRSERRYERRAALQVIGSLGPAAVSLAASLRGTEPQGVDEAVALWRITGDAEEALPVLSHHWTAQPVHRPEIAACLVEMGPAAAPALPLVRAELSSPRRHRTDITHETAHAAVNVRGDVASDEELLRDCRCIVAACGTG</sequence>
<dbReference type="InterPro" id="IPR011989">
    <property type="entry name" value="ARM-like"/>
</dbReference>
<comment type="caution">
    <text evidence="1">The sequence shown here is derived from an EMBL/GenBank/DDBJ whole genome shotgun (WGS) entry which is preliminary data.</text>
</comment>
<dbReference type="InterPro" id="IPR004155">
    <property type="entry name" value="PBS_lyase_HEAT"/>
</dbReference>
<keyword evidence="2" id="KW-1185">Reference proteome</keyword>
<dbReference type="SMART" id="SM00567">
    <property type="entry name" value="EZ_HEAT"/>
    <property type="match status" value="4"/>
</dbReference>
<evidence type="ECO:0000313" key="2">
    <source>
        <dbReference type="Proteomes" id="UP001550210"/>
    </source>
</evidence>
<dbReference type="EMBL" id="JBEXPZ010000059">
    <property type="protein sequence ID" value="MET9849842.1"/>
    <property type="molecule type" value="Genomic_DNA"/>
</dbReference>
<protein>
    <submittedName>
        <fullName evidence="1">HEAT repeat domain-containing protein</fullName>
    </submittedName>
</protein>
<organism evidence="1 2">
    <name type="scientific">Streptomyces ossamyceticus</name>
    <dbReference type="NCBI Taxonomy" id="249581"/>
    <lineage>
        <taxon>Bacteria</taxon>
        <taxon>Bacillati</taxon>
        <taxon>Actinomycetota</taxon>
        <taxon>Actinomycetes</taxon>
        <taxon>Kitasatosporales</taxon>
        <taxon>Streptomycetaceae</taxon>
        <taxon>Streptomyces</taxon>
    </lineage>
</organism>